<accession>A0AAN7VFE8</accession>
<keyword evidence="3" id="KW-1185">Reference proteome</keyword>
<dbReference type="PANTHER" id="PTHR37984:SF5">
    <property type="entry name" value="PROTEIN NYNRIN-LIKE"/>
    <property type="match status" value="1"/>
</dbReference>
<name>A0AAN7VFE8_9COLE</name>
<organism evidence="2 3">
    <name type="scientific">Pyrocoelia pectoralis</name>
    <dbReference type="NCBI Taxonomy" id="417401"/>
    <lineage>
        <taxon>Eukaryota</taxon>
        <taxon>Metazoa</taxon>
        <taxon>Ecdysozoa</taxon>
        <taxon>Arthropoda</taxon>
        <taxon>Hexapoda</taxon>
        <taxon>Insecta</taxon>
        <taxon>Pterygota</taxon>
        <taxon>Neoptera</taxon>
        <taxon>Endopterygota</taxon>
        <taxon>Coleoptera</taxon>
        <taxon>Polyphaga</taxon>
        <taxon>Elateriformia</taxon>
        <taxon>Elateroidea</taxon>
        <taxon>Lampyridae</taxon>
        <taxon>Lampyrinae</taxon>
        <taxon>Pyrocoelia</taxon>
    </lineage>
</organism>
<evidence type="ECO:0000313" key="2">
    <source>
        <dbReference type="EMBL" id="KAK5644101.1"/>
    </source>
</evidence>
<dbReference type="PANTHER" id="PTHR37984">
    <property type="entry name" value="PROTEIN CBG26694"/>
    <property type="match status" value="1"/>
</dbReference>
<gene>
    <name evidence="2" type="ORF">RI129_007946</name>
</gene>
<dbReference type="Proteomes" id="UP001329430">
    <property type="component" value="Chromosome 5"/>
</dbReference>
<dbReference type="AlphaFoldDB" id="A0AAN7VFE8"/>
<dbReference type="EMBL" id="JAVRBK010000005">
    <property type="protein sequence ID" value="KAK5644101.1"/>
    <property type="molecule type" value="Genomic_DNA"/>
</dbReference>
<comment type="caution">
    <text evidence="2">The sequence shown here is derived from an EMBL/GenBank/DDBJ whole genome shotgun (WGS) entry which is preliminary data.</text>
</comment>
<dbReference type="InterPro" id="IPR050951">
    <property type="entry name" value="Retrovirus_Pol_polyprotein"/>
</dbReference>
<proteinExistence type="predicted"/>
<protein>
    <submittedName>
        <fullName evidence="2">Uncharacterized protein</fullName>
    </submittedName>
</protein>
<reference evidence="2 3" key="1">
    <citation type="journal article" date="2024" name="Insects">
        <title>An Improved Chromosome-Level Genome Assembly of the Firefly Pyrocoelia pectoralis.</title>
        <authorList>
            <person name="Fu X."/>
            <person name="Meyer-Rochow V.B."/>
            <person name="Ballantyne L."/>
            <person name="Zhu X."/>
        </authorList>
    </citation>
    <scope>NUCLEOTIDE SEQUENCE [LARGE SCALE GENOMIC DNA]</scope>
    <source>
        <strain evidence="2">XCY_ONT2</strain>
    </source>
</reference>
<evidence type="ECO:0000256" key="1">
    <source>
        <dbReference type="SAM" id="MobiDB-lite"/>
    </source>
</evidence>
<evidence type="ECO:0000313" key="3">
    <source>
        <dbReference type="Proteomes" id="UP001329430"/>
    </source>
</evidence>
<sequence>MSRATEGQNLNERLCSFLFNYRNCCQRSTGRSPGEVLFGKPLRSIFDQLKPDIHRKMDKEKIIQMIDFDKHARDRSFTNEQPVWVNNPLSKGSTPGQVSKRTGPHSYIVNVNL</sequence>
<feature type="compositionally biased region" description="Polar residues" evidence="1">
    <location>
        <begin position="87"/>
        <end position="100"/>
    </location>
</feature>
<feature type="region of interest" description="Disordered" evidence="1">
    <location>
        <begin position="83"/>
        <end position="103"/>
    </location>
</feature>